<dbReference type="RefSeq" id="WP_190433605.1">
    <property type="nucleotide sequence ID" value="NZ_JAMPKM010000002.1"/>
</dbReference>
<accession>A0ABV0J3G1</accession>
<protein>
    <submittedName>
        <fullName evidence="2">Metal-dependent hydrolase</fullName>
    </submittedName>
</protein>
<dbReference type="PANTHER" id="PTHR39456:SF1">
    <property type="entry name" value="METAL-DEPENDENT HYDROLASE"/>
    <property type="match status" value="1"/>
</dbReference>
<sequence length="275" mass="31905">MMAISKIQVRPIHFRFPDTIERYWLGDSAYNTHLLNSLTLLLPDIERYMNHIIKQQLPHITDSQLQPQVRAFVAQESQHASQHTHFWKNLQQQGYCFDGYVRYAQGIWRRLTQHGSLILNLAIVAGGEHLTSLMAEVILTKRFLDPAEPNLKALFEWHAAEEIEHQVVAFEVLQSATRNYGVRLLGLVISNLLMLGLMNWGIILLLQQDKKWSDRQVWQNLMQFWFFKEKLLFRAIISGLHYARPSFHPSQKDNQALAARVLGSLAPHPNSPLRL</sequence>
<keyword evidence="2" id="KW-0378">Hydrolase</keyword>
<gene>
    <name evidence="2" type="ORF">NC998_04305</name>
</gene>
<dbReference type="InterPro" id="IPR016516">
    <property type="entry name" value="UCP07580"/>
</dbReference>
<dbReference type="GO" id="GO:0016787">
    <property type="term" value="F:hydrolase activity"/>
    <property type="evidence" value="ECO:0007669"/>
    <property type="project" value="UniProtKB-KW"/>
</dbReference>
<comment type="caution">
    <text evidence="2">The sequence shown here is derived from an EMBL/GenBank/DDBJ whole genome shotgun (WGS) entry which is preliminary data.</text>
</comment>
<feature type="transmembrane region" description="Helical" evidence="1">
    <location>
        <begin position="184"/>
        <end position="206"/>
    </location>
</feature>
<dbReference type="EMBL" id="JAMPKM010000002">
    <property type="protein sequence ID" value="MEP0816313.1"/>
    <property type="molecule type" value="Genomic_DNA"/>
</dbReference>
<evidence type="ECO:0000256" key="1">
    <source>
        <dbReference type="SAM" id="Phobius"/>
    </source>
</evidence>
<reference evidence="2 3" key="1">
    <citation type="submission" date="2022-04" db="EMBL/GenBank/DDBJ databases">
        <title>Positive selection, recombination, and allopatry shape intraspecific diversity of widespread and dominant cyanobacteria.</title>
        <authorList>
            <person name="Wei J."/>
            <person name="Shu W."/>
            <person name="Hu C."/>
        </authorList>
    </citation>
    <scope>NUCLEOTIDE SEQUENCE [LARGE SCALE GENOMIC DNA]</scope>
    <source>
        <strain evidence="2 3">GB2-A4</strain>
    </source>
</reference>
<feature type="transmembrane region" description="Helical" evidence="1">
    <location>
        <begin position="117"/>
        <end position="139"/>
    </location>
</feature>
<dbReference type="PIRSF" id="PIRSF007580">
    <property type="entry name" value="UCP07580"/>
    <property type="match status" value="1"/>
</dbReference>
<dbReference type="PANTHER" id="PTHR39456">
    <property type="entry name" value="METAL-DEPENDENT HYDROLASE"/>
    <property type="match status" value="1"/>
</dbReference>
<keyword evidence="1" id="KW-0812">Transmembrane</keyword>
<evidence type="ECO:0000313" key="3">
    <source>
        <dbReference type="Proteomes" id="UP001464891"/>
    </source>
</evidence>
<proteinExistence type="predicted"/>
<dbReference type="Pfam" id="PF10118">
    <property type="entry name" value="Metal_hydrol"/>
    <property type="match status" value="1"/>
</dbReference>
<dbReference type="Proteomes" id="UP001464891">
    <property type="component" value="Unassembled WGS sequence"/>
</dbReference>
<evidence type="ECO:0000313" key="2">
    <source>
        <dbReference type="EMBL" id="MEP0816313.1"/>
    </source>
</evidence>
<keyword evidence="1" id="KW-0472">Membrane</keyword>
<keyword evidence="3" id="KW-1185">Reference proteome</keyword>
<name>A0ABV0J3G1_9CYAN</name>
<keyword evidence="1" id="KW-1133">Transmembrane helix</keyword>
<organism evidence="2 3">
    <name type="scientific">Trichocoleus desertorum GB2-A4</name>
    <dbReference type="NCBI Taxonomy" id="2933944"/>
    <lineage>
        <taxon>Bacteria</taxon>
        <taxon>Bacillati</taxon>
        <taxon>Cyanobacteriota</taxon>
        <taxon>Cyanophyceae</taxon>
        <taxon>Leptolyngbyales</taxon>
        <taxon>Trichocoleusaceae</taxon>
        <taxon>Trichocoleus</taxon>
    </lineage>
</organism>